<name>A0ABS5QML9_9BACT</name>
<evidence type="ECO:0000259" key="4">
    <source>
        <dbReference type="PROSITE" id="PS00662"/>
    </source>
</evidence>
<keyword evidence="2" id="KW-0547">Nucleotide-binding</keyword>
<evidence type="ECO:0000313" key="5">
    <source>
        <dbReference type="EMBL" id="MBS8122461.1"/>
    </source>
</evidence>
<proteinExistence type="inferred from homology"/>
<dbReference type="InterPro" id="IPR027417">
    <property type="entry name" value="P-loop_NTPase"/>
</dbReference>
<accession>A0ABS5QML9</accession>
<dbReference type="InterPro" id="IPR001482">
    <property type="entry name" value="T2SS/T4SS_dom"/>
</dbReference>
<dbReference type="Gene3D" id="3.30.450.90">
    <property type="match status" value="1"/>
</dbReference>
<sequence>MFKQIETIDDFKIFVDDIIREAIELNASDVHIEPQKEIFQIRYRIDGEIFKFYSISIENKDNLIARIKILAKLKIDESRRPQDGQIEYEYQNNNGNIEDIDMRISTFPTINGEKIVMRILKKDPKLLNINSLGFMQYNLDSIKKTLQNKEGLILISGGTGSGKTTTLYSMLNSYDPEKFNISTLEDPVEYKIAGINQSQVKNDIGYDFSQGLKTLLRQDPDIILVGEIRDRETAKLAIEASMTGHLVFGTIHSNKGVGVIERLVNMGIEPYLIASSLKMVLSQRLVKKVCSKCAQNTEISDEEKKILQTGLGSVWNSIESKIQLKKGEGCKKCLQTGYSGRIGIHEVTIIDKDFSRAINKGINNEIWTELCKKKGYLSLYQDALIKSAYGFISLANSAQYNN</sequence>
<reference evidence="5 6" key="1">
    <citation type="journal article" date="2021" name="Nat. Commun.">
        <title>Reductive evolution and unique predatory mode in the CPR bacterium Vampirococcus lugosii.</title>
        <authorList>
            <person name="Moreira D."/>
            <person name="Zivanovic Y."/>
            <person name="Lopez-Archilla A.I."/>
            <person name="Iniesto M."/>
            <person name="Lopez-Garcia P."/>
        </authorList>
    </citation>
    <scope>NUCLEOTIDE SEQUENCE [LARGE SCALE GENOMIC DNA]</scope>
    <source>
        <strain evidence="5">Chiprana</strain>
    </source>
</reference>
<dbReference type="CDD" id="cd01129">
    <property type="entry name" value="PulE-GspE-like"/>
    <property type="match status" value="1"/>
</dbReference>
<dbReference type="SUPFAM" id="SSF52540">
    <property type="entry name" value="P-loop containing nucleoside triphosphate hydrolases"/>
    <property type="match status" value="1"/>
</dbReference>
<comment type="caution">
    <text evidence="5">The sequence shown here is derived from an EMBL/GenBank/DDBJ whole genome shotgun (WGS) entry which is preliminary data.</text>
</comment>
<dbReference type="RefSeq" id="WP_213349888.1">
    <property type="nucleotide sequence ID" value="NZ_JAEDAM010000098.1"/>
</dbReference>
<comment type="similarity">
    <text evidence="1">Belongs to the GSP E family.</text>
</comment>
<gene>
    <name evidence="5" type="ORF">VAMP_106108n133</name>
</gene>
<keyword evidence="6" id="KW-1185">Reference proteome</keyword>
<feature type="domain" description="Bacterial type II secretion system protein E" evidence="4">
    <location>
        <begin position="216"/>
        <end position="230"/>
    </location>
</feature>
<dbReference type="PANTHER" id="PTHR30258:SF1">
    <property type="entry name" value="PROTEIN TRANSPORT PROTEIN HOFB HOMOLOG"/>
    <property type="match status" value="1"/>
</dbReference>
<dbReference type="Pfam" id="PF00437">
    <property type="entry name" value="T2SSE"/>
    <property type="match status" value="1"/>
</dbReference>
<evidence type="ECO:0000313" key="6">
    <source>
        <dbReference type="Proteomes" id="UP000680365"/>
    </source>
</evidence>
<dbReference type="EMBL" id="JAEDAM010000098">
    <property type="protein sequence ID" value="MBS8122461.1"/>
    <property type="molecule type" value="Genomic_DNA"/>
</dbReference>
<protein>
    <submittedName>
        <fullName evidence="5">Type II secretion system protein E</fullName>
    </submittedName>
</protein>
<organism evidence="5 6">
    <name type="scientific">Candidatus Vampirococcus lugosii</name>
    <dbReference type="NCBI Taxonomy" id="2789015"/>
    <lineage>
        <taxon>Bacteria</taxon>
        <taxon>Candidatus Absconditibacteriota</taxon>
        <taxon>Vampirococcus</taxon>
    </lineage>
</organism>
<keyword evidence="3" id="KW-0067">ATP-binding</keyword>
<evidence type="ECO:0000256" key="2">
    <source>
        <dbReference type="ARBA" id="ARBA00022741"/>
    </source>
</evidence>
<evidence type="ECO:0000256" key="3">
    <source>
        <dbReference type="ARBA" id="ARBA00022840"/>
    </source>
</evidence>
<dbReference type="PROSITE" id="PS00662">
    <property type="entry name" value="T2SP_E"/>
    <property type="match status" value="1"/>
</dbReference>
<dbReference type="Gene3D" id="3.40.50.300">
    <property type="entry name" value="P-loop containing nucleotide triphosphate hydrolases"/>
    <property type="match status" value="1"/>
</dbReference>
<evidence type="ECO:0000256" key="1">
    <source>
        <dbReference type="ARBA" id="ARBA00006611"/>
    </source>
</evidence>
<dbReference type="PANTHER" id="PTHR30258">
    <property type="entry name" value="TYPE II SECRETION SYSTEM PROTEIN GSPE-RELATED"/>
    <property type="match status" value="1"/>
</dbReference>
<dbReference type="Proteomes" id="UP000680365">
    <property type="component" value="Unassembled WGS sequence"/>
</dbReference>